<feature type="signal peptide" evidence="1">
    <location>
        <begin position="1"/>
        <end position="19"/>
    </location>
</feature>
<name>A0ABY5L2Z9_9CELL</name>
<dbReference type="PROSITE" id="PS51257">
    <property type="entry name" value="PROKAR_LIPOPROTEIN"/>
    <property type="match status" value="1"/>
</dbReference>
<evidence type="ECO:0000313" key="3">
    <source>
        <dbReference type="Proteomes" id="UP001316189"/>
    </source>
</evidence>
<gene>
    <name evidence="2" type="ORF">NP064_02655</name>
</gene>
<keyword evidence="1" id="KW-0732">Signal</keyword>
<organism evidence="2 3">
    <name type="scientific">Cellulomonas chengniuliangii</name>
    <dbReference type="NCBI Taxonomy" id="2968084"/>
    <lineage>
        <taxon>Bacteria</taxon>
        <taxon>Bacillati</taxon>
        <taxon>Actinomycetota</taxon>
        <taxon>Actinomycetes</taxon>
        <taxon>Micrococcales</taxon>
        <taxon>Cellulomonadaceae</taxon>
        <taxon>Cellulomonas</taxon>
    </lineage>
</organism>
<proteinExistence type="predicted"/>
<feature type="chain" id="PRO_5045975440" description="Lipoprotein" evidence="1">
    <location>
        <begin position="20"/>
        <end position="111"/>
    </location>
</feature>
<protein>
    <recommendedName>
        <fullName evidence="4">Lipoprotein</fullName>
    </recommendedName>
</protein>
<dbReference type="Proteomes" id="UP001316189">
    <property type="component" value="Chromosome"/>
</dbReference>
<evidence type="ECO:0000256" key="1">
    <source>
        <dbReference type="SAM" id="SignalP"/>
    </source>
</evidence>
<dbReference type="RefSeq" id="WP_227568059.1">
    <property type="nucleotide sequence ID" value="NZ_CP101988.1"/>
</dbReference>
<evidence type="ECO:0008006" key="4">
    <source>
        <dbReference type="Google" id="ProtNLM"/>
    </source>
</evidence>
<reference evidence="2 3" key="1">
    <citation type="submission" date="2022-07" db="EMBL/GenBank/DDBJ databases">
        <title>Novel species in genus cellulomonas.</title>
        <authorList>
            <person name="Ye L."/>
        </authorList>
    </citation>
    <scope>NUCLEOTIDE SEQUENCE [LARGE SCALE GENOMIC DNA]</scope>
    <source>
        <strain evidence="3">zg-Y338</strain>
    </source>
</reference>
<dbReference type="EMBL" id="CP101988">
    <property type="protein sequence ID" value="UUI75835.1"/>
    <property type="molecule type" value="Genomic_DNA"/>
</dbReference>
<sequence>MRQQALATLVCLASTTALSACINYDAARPAMSLTNNSDEAVTVRIEGATPSREQDVGPREALLYELDACAGTAIVVETQDGDSVGRVQQKACPSWTLTIEEDGTLDYAEWD</sequence>
<keyword evidence="3" id="KW-1185">Reference proteome</keyword>
<evidence type="ECO:0000313" key="2">
    <source>
        <dbReference type="EMBL" id="UUI75835.1"/>
    </source>
</evidence>
<accession>A0ABY5L2Z9</accession>